<comment type="caution">
    <text evidence="1">The sequence shown here is derived from an EMBL/GenBank/DDBJ whole genome shotgun (WGS) entry which is preliminary data.</text>
</comment>
<keyword evidence="2" id="KW-1185">Reference proteome</keyword>
<accession>A0A8X6S4C6</accession>
<dbReference type="Proteomes" id="UP000887159">
    <property type="component" value="Unassembled WGS sequence"/>
</dbReference>
<reference evidence="1" key="1">
    <citation type="submission" date="2020-08" db="EMBL/GenBank/DDBJ databases">
        <title>Multicomponent nature underlies the extraordinary mechanical properties of spider dragline silk.</title>
        <authorList>
            <person name="Kono N."/>
            <person name="Nakamura H."/>
            <person name="Mori M."/>
            <person name="Yoshida Y."/>
            <person name="Ohtoshi R."/>
            <person name="Malay A.D."/>
            <person name="Moran D.A.P."/>
            <person name="Tomita M."/>
            <person name="Numata K."/>
            <person name="Arakawa K."/>
        </authorList>
    </citation>
    <scope>NUCLEOTIDE SEQUENCE</scope>
</reference>
<proteinExistence type="predicted"/>
<sequence>MSVFHFHIIIWAKVALNDRSCLKSRFSKMMSMNSNKKKGRPAPNSKLGRSKFYNEKSMDVSIYFFILSFF</sequence>
<name>A0A8X6S4C6_TRICX</name>
<dbReference type="AlphaFoldDB" id="A0A8X6S4C6"/>
<dbReference type="EMBL" id="BMAU01021244">
    <property type="protein sequence ID" value="GFY04573.1"/>
    <property type="molecule type" value="Genomic_DNA"/>
</dbReference>
<evidence type="ECO:0000313" key="2">
    <source>
        <dbReference type="Proteomes" id="UP000887159"/>
    </source>
</evidence>
<protein>
    <submittedName>
        <fullName evidence="1">Uncharacterized protein</fullName>
    </submittedName>
</protein>
<evidence type="ECO:0000313" key="1">
    <source>
        <dbReference type="EMBL" id="GFY04573.1"/>
    </source>
</evidence>
<organism evidence="1 2">
    <name type="scientific">Trichonephila clavipes</name>
    <name type="common">Golden silk orbweaver</name>
    <name type="synonym">Nephila clavipes</name>
    <dbReference type="NCBI Taxonomy" id="2585209"/>
    <lineage>
        <taxon>Eukaryota</taxon>
        <taxon>Metazoa</taxon>
        <taxon>Ecdysozoa</taxon>
        <taxon>Arthropoda</taxon>
        <taxon>Chelicerata</taxon>
        <taxon>Arachnida</taxon>
        <taxon>Araneae</taxon>
        <taxon>Araneomorphae</taxon>
        <taxon>Entelegynae</taxon>
        <taxon>Araneoidea</taxon>
        <taxon>Nephilidae</taxon>
        <taxon>Trichonephila</taxon>
    </lineage>
</organism>
<gene>
    <name evidence="1" type="ORF">TNCV_4416571</name>
</gene>